<feature type="domain" description="Phosphatidylinositol N-acetylglucosaminyltransferase subunit H conserved" evidence="2">
    <location>
        <begin position="685"/>
        <end position="760"/>
    </location>
</feature>
<evidence type="ECO:0000259" key="2">
    <source>
        <dbReference type="Pfam" id="PF10181"/>
    </source>
</evidence>
<evidence type="ECO:0000313" key="3">
    <source>
        <dbReference type="EMBL" id="SAM80122.1"/>
    </source>
</evidence>
<dbReference type="InterPro" id="IPR019328">
    <property type="entry name" value="PIGH-H_dom"/>
</dbReference>
<dbReference type="InterPro" id="IPR029058">
    <property type="entry name" value="AB_hydrolase_fold"/>
</dbReference>
<dbReference type="EMBL" id="ULHB01000091">
    <property type="protein sequence ID" value="SYW81245.1"/>
    <property type="molecule type" value="Genomic_DNA"/>
</dbReference>
<dbReference type="Proteomes" id="UP000658997">
    <property type="component" value="Unassembled WGS sequence"/>
</dbReference>
<dbReference type="Proteomes" id="UP000179920">
    <property type="component" value="Chromosome IV"/>
</dbReference>
<dbReference type="PANTHER" id="PTHR43056:SF5">
    <property type="entry name" value="PEPTIDASE S9 PROLYL OLIGOPEPTIDASE CATALYTIC DOMAIN-CONTAINING PROTEIN"/>
    <property type="match status" value="1"/>
</dbReference>
<protein>
    <recommendedName>
        <fullName evidence="7">Dipeptidyl-peptidase V</fullName>
    </recommendedName>
</protein>
<dbReference type="GO" id="GO:0006508">
    <property type="term" value="P:proteolysis"/>
    <property type="evidence" value="ECO:0007669"/>
    <property type="project" value="InterPro"/>
</dbReference>
<dbReference type="Pfam" id="PF10181">
    <property type="entry name" value="PIG-H"/>
    <property type="match status" value="1"/>
</dbReference>
<feature type="domain" description="Peptidase S9 prolyl oligopeptidase catalytic" evidence="1">
    <location>
        <begin position="796"/>
        <end position="950"/>
    </location>
</feature>
<dbReference type="InterPro" id="IPR050585">
    <property type="entry name" value="Xaa-Pro_dipeptidyl-ppase/CocE"/>
</dbReference>
<feature type="domain" description="Peptidase S9 prolyl oligopeptidase catalytic" evidence="1">
    <location>
        <begin position="501"/>
        <end position="556"/>
    </location>
</feature>
<reference evidence="5" key="1">
    <citation type="submission" date="2016-04" db="EMBL/GenBank/DDBJ databases">
        <authorList>
            <person name="Guldener U."/>
            <person name="Guldener U."/>
        </authorList>
    </citation>
    <scope>NUCLEOTIDE SEQUENCE [LARGE SCALE GENOMIC DNA]</scope>
    <source>
        <strain evidence="5">UB2112</strain>
    </source>
</reference>
<evidence type="ECO:0008006" key="7">
    <source>
        <dbReference type="Google" id="ProtNLM"/>
    </source>
</evidence>
<dbReference type="PANTHER" id="PTHR43056">
    <property type="entry name" value="PEPTIDASE S9 PROLYL OLIGOPEPTIDASE"/>
    <property type="match status" value="1"/>
</dbReference>
<sequence length="957" mass="103910">MTEKHTKTVAPYGHWQSPISTDLVLQKATALSEVLIPANSTSAADVAWVELRMSESGRSALMHSPSLSSDDATEVSAGQNARSGVHEYGGGSAASLADGSFIFTDYNPKRFDVFHAPAEGKKGAGVVTEENSAIRYADFGAHPTDTNLCLAVEEDHSEDTPSTVVNSIVLLDLKQRPARVHTLLKGRKAEEQTEDGPQKRDFYTYARFSPNGKFVSWITWNHPSMPWWDTQLWVARFDNSNPDEPQLAGASLIKLASTEAGKQQVYQEPVWAIPSHPNQDTAKLFFACDATGYLNLYSTSISSSLTQDGVSVSTPTPILPEPVENDFIAPNWTLNNSDYIPLSPDLLIVTFFSGAKQNLGLINLRRPRLIRLDTPFVSTTQLRRLSSTSFALIAARADEPSALLAISLSGLASNNYTLKDSNITIIKRSSSLVSDGTIDKADLSIAREIDFPTTLPNGKKAVAHAIIFAPKNKNFVGPKEKAPPCVFTVHGGPSSSAGMGFNLQTQFWTSRGFMVCSVNYGGSTGYGRQYLQRLNSEWGVTDVLDCVAAAKFLGSKASLGDTPFGELSEKEKGEVCKELEAGGKGEEEVVVVKQHKLGGGGVKVVVKNTSSAWGSLDLVLAGVSVGAAVMAVGFVGNVMENYSHCIPPLVRLKSLFGRYAVQAGVAIVSLLPYISSKMGRVVSESVSILPGMGVQLSTTRALSLLSRNYLQRSSSRLVPEDRMLDIYIGEGYRHFSIVDYLTLTTRTTSGEGATIERLFPNLLPRLPTVQHIYRFLSPHLPSNSPTDSSSSEREAGSLADPNALLISGGSAGGYTVLACLCFHPTIFAGGCSRYGICSLQLLAEESHKFESQYPFQLIGGTPKSLPKVYHDRSPIYAASKIKAPVLLLQGSEDKVVPKSQADEFVRQLKKAGGEEGKDWRYKVYHGEGHGFRKAENVKDSLEEELRWWIQRCLPGHN</sequence>
<proteinExistence type="predicted"/>
<dbReference type="SUPFAM" id="SSF53474">
    <property type="entry name" value="alpha/beta-Hydrolases"/>
    <property type="match status" value="2"/>
</dbReference>
<gene>
    <name evidence="4" type="ORF">UBRO2_04162</name>
    <name evidence="3" type="ORF">UBRO_02317</name>
</gene>
<dbReference type="AlphaFoldDB" id="A0A1K0H9V2"/>
<accession>A0A1K0H9V2</accession>
<dbReference type="InterPro" id="IPR001375">
    <property type="entry name" value="Peptidase_S9_cat"/>
</dbReference>
<organism evidence="3 5">
    <name type="scientific">Ustilago bromivora</name>
    <dbReference type="NCBI Taxonomy" id="307758"/>
    <lineage>
        <taxon>Eukaryota</taxon>
        <taxon>Fungi</taxon>
        <taxon>Dikarya</taxon>
        <taxon>Basidiomycota</taxon>
        <taxon>Ustilaginomycotina</taxon>
        <taxon>Ustilaginomycetes</taxon>
        <taxon>Ustilaginales</taxon>
        <taxon>Ustilaginaceae</taxon>
        <taxon>Ustilago</taxon>
    </lineage>
</organism>
<dbReference type="SUPFAM" id="SSF82171">
    <property type="entry name" value="DPP6 N-terminal domain-like"/>
    <property type="match status" value="1"/>
</dbReference>
<name>A0A1K0H9V2_9BASI</name>
<dbReference type="EMBL" id="LT558120">
    <property type="protein sequence ID" value="SAM80122.1"/>
    <property type="molecule type" value="Genomic_DNA"/>
</dbReference>
<dbReference type="GO" id="GO:0008236">
    <property type="term" value="F:serine-type peptidase activity"/>
    <property type="evidence" value="ECO:0007669"/>
    <property type="project" value="InterPro"/>
</dbReference>
<evidence type="ECO:0000313" key="6">
    <source>
        <dbReference type="Proteomes" id="UP000658997"/>
    </source>
</evidence>
<reference evidence="4" key="3">
    <citation type="submission" date="2018-08" db="EMBL/GenBank/DDBJ databases">
        <authorList>
            <person name="Guldener U."/>
        </authorList>
    </citation>
    <scope>NUCLEOTIDE SEQUENCE</scope>
    <source>
        <strain evidence="4">UB2</strain>
    </source>
</reference>
<evidence type="ECO:0000259" key="1">
    <source>
        <dbReference type="Pfam" id="PF00326"/>
    </source>
</evidence>
<evidence type="ECO:0000313" key="5">
    <source>
        <dbReference type="Proteomes" id="UP000179920"/>
    </source>
</evidence>
<dbReference type="Gene3D" id="3.40.50.1820">
    <property type="entry name" value="alpha/beta hydrolase"/>
    <property type="match status" value="2"/>
</dbReference>
<reference evidence="3" key="2">
    <citation type="submission" date="2016-04" db="EMBL/GenBank/DDBJ databases">
        <authorList>
            <person name="Evans L.H."/>
            <person name="Alamgir A."/>
            <person name="Owens N."/>
            <person name="Weber N.D."/>
            <person name="Virtaneva K."/>
            <person name="Barbian K."/>
            <person name="Babar A."/>
            <person name="Rosenke K."/>
        </authorList>
    </citation>
    <scope>NUCLEOTIDE SEQUENCE</scope>
    <source>
        <strain evidence="3">UB2112</strain>
    </source>
</reference>
<keyword evidence="6" id="KW-1185">Reference proteome</keyword>
<dbReference type="Pfam" id="PF00326">
    <property type="entry name" value="Peptidase_S9"/>
    <property type="match status" value="2"/>
</dbReference>
<dbReference type="OrthoDB" id="43744at2759"/>
<evidence type="ECO:0000313" key="4">
    <source>
        <dbReference type="EMBL" id="SYW81245.1"/>
    </source>
</evidence>